<accession>A0A0P0UY97</accession>
<protein>
    <submittedName>
        <fullName evidence="2">Os01g0148300 protein</fullName>
    </submittedName>
</protein>
<evidence type="ECO:0000256" key="1">
    <source>
        <dbReference type="SAM" id="MobiDB-lite"/>
    </source>
</evidence>
<evidence type="ECO:0000313" key="3">
    <source>
        <dbReference type="Proteomes" id="UP000059680"/>
    </source>
</evidence>
<evidence type="ECO:0000313" key="2">
    <source>
        <dbReference type="EMBL" id="BAS70395.1"/>
    </source>
</evidence>
<dbReference type="EMBL" id="AP014957">
    <property type="protein sequence ID" value="BAS70395.1"/>
    <property type="molecule type" value="Genomic_DNA"/>
</dbReference>
<feature type="compositionally biased region" description="Polar residues" evidence="1">
    <location>
        <begin position="77"/>
        <end position="87"/>
    </location>
</feature>
<dbReference type="PaxDb" id="39947-A0A0P0UY97"/>
<sequence>MDPSTRGGPPMKMLAARMNGKMRCMKTPFFADAASGGDAGSGTTTGIATGADGSRSKDGGEATASVSLKSIHPPSPGATTPPVSSKKTPAAAAAPTIPTATPTTPPTTSFPQSRLASLPHR</sequence>
<dbReference type="AlphaFoldDB" id="A0A0P0UY97"/>
<gene>
    <name evidence="2" type="ordered locus">Os01g0148300</name>
    <name evidence="2" type="ORF">OSNPB_010148300</name>
</gene>
<feature type="compositionally biased region" description="Low complexity" evidence="1">
    <location>
        <begin position="88"/>
        <end position="102"/>
    </location>
</feature>
<feature type="compositionally biased region" description="Low complexity" evidence="1">
    <location>
        <begin position="31"/>
        <end position="53"/>
    </location>
</feature>
<dbReference type="InParanoid" id="A0A0P0UY97"/>
<name>A0A0P0UY97_ORYSJ</name>
<reference evidence="2 3" key="2">
    <citation type="journal article" date="2013" name="Plant Cell Physiol.">
        <title>Rice Annotation Project Database (RAP-DB): an integrative and interactive database for rice genomics.</title>
        <authorList>
            <person name="Sakai H."/>
            <person name="Lee S.S."/>
            <person name="Tanaka T."/>
            <person name="Numa H."/>
            <person name="Kim J."/>
            <person name="Kawahara Y."/>
            <person name="Wakimoto H."/>
            <person name="Yang C.C."/>
            <person name="Iwamoto M."/>
            <person name="Abe T."/>
            <person name="Yamada Y."/>
            <person name="Muto A."/>
            <person name="Inokuchi H."/>
            <person name="Ikemura T."/>
            <person name="Matsumoto T."/>
            <person name="Sasaki T."/>
            <person name="Itoh T."/>
        </authorList>
    </citation>
    <scope>NUCLEOTIDE SEQUENCE [LARGE SCALE GENOMIC DNA]</scope>
    <source>
        <strain evidence="3">cv. Nipponbare</strain>
    </source>
</reference>
<reference evidence="3" key="1">
    <citation type="journal article" date="2005" name="Nature">
        <title>The map-based sequence of the rice genome.</title>
        <authorList>
            <consortium name="International rice genome sequencing project (IRGSP)"/>
            <person name="Matsumoto T."/>
            <person name="Wu J."/>
            <person name="Kanamori H."/>
            <person name="Katayose Y."/>
            <person name="Fujisawa M."/>
            <person name="Namiki N."/>
            <person name="Mizuno H."/>
            <person name="Yamamoto K."/>
            <person name="Antonio B.A."/>
            <person name="Baba T."/>
            <person name="Sakata K."/>
            <person name="Nagamura Y."/>
            <person name="Aoki H."/>
            <person name="Arikawa K."/>
            <person name="Arita K."/>
            <person name="Bito T."/>
            <person name="Chiden Y."/>
            <person name="Fujitsuka N."/>
            <person name="Fukunaka R."/>
            <person name="Hamada M."/>
            <person name="Harada C."/>
            <person name="Hayashi A."/>
            <person name="Hijishita S."/>
            <person name="Honda M."/>
            <person name="Hosokawa S."/>
            <person name="Ichikawa Y."/>
            <person name="Idonuma A."/>
            <person name="Iijima M."/>
            <person name="Ikeda M."/>
            <person name="Ikeno M."/>
            <person name="Ito K."/>
            <person name="Ito S."/>
            <person name="Ito T."/>
            <person name="Ito Y."/>
            <person name="Ito Y."/>
            <person name="Iwabuchi A."/>
            <person name="Kamiya K."/>
            <person name="Karasawa W."/>
            <person name="Kurita K."/>
            <person name="Katagiri S."/>
            <person name="Kikuta A."/>
            <person name="Kobayashi H."/>
            <person name="Kobayashi N."/>
            <person name="Machita K."/>
            <person name="Maehara T."/>
            <person name="Masukawa M."/>
            <person name="Mizubayashi T."/>
            <person name="Mukai Y."/>
            <person name="Nagasaki H."/>
            <person name="Nagata Y."/>
            <person name="Naito S."/>
            <person name="Nakashima M."/>
            <person name="Nakama Y."/>
            <person name="Nakamichi Y."/>
            <person name="Nakamura M."/>
            <person name="Meguro A."/>
            <person name="Negishi M."/>
            <person name="Ohta I."/>
            <person name="Ohta T."/>
            <person name="Okamoto M."/>
            <person name="Ono N."/>
            <person name="Saji S."/>
            <person name="Sakaguchi M."/>
            <person name="Sakai K."/>
            <person name="Shibata M."/>
            <person name="Shimokawa T."/>
            <person name="Song J."/>
            <person name="Takazaki Y."/>
            <person name="Terasawa K."/>
            <person name="Tsugane M."/>
            <person name="Tsuji K."/>
            <person name="Ueda S."/>
            <person name="Waki K."/>
            <person name="Yamagata H."/>
            <person name="Yamamoto M."/>
            <person name="Yamamoto S."/>
            <person name="Yamane H."/>
            <person name="Yoshiki S."/>
            <person name="Yoshihara R."/>
            <person name="Yukawa K."/>
            <person name="Zhong H."/>
            <person name="Yano M."/>
            <person name="Yuan Q."/>
            <person name="Ouyang S."/>
            <person name="Liu J."/>
            <person name="Jones K.M."/>
            <person name="Gansberger K."/>
            <person name="Moffat K."/>
            <person name="Hill J."/>
            <person name="Bera J."/>
            <person name="Fadrosh D."/>
            <person name="Jin S."/>
            <person name="Johri S."/>
            <person name="Kim M."/>
            <person name="Overton L."/>
            <person name="Reardon M."/>
            <person name="Tsitrin T."/>
            <person name="Vuong H."/>
            <person name="Weaver B."/>
            <person name="Ciecko A."/>
            <person name="Tallon L."/>
            <person name="Jackson J."/>
            <person name="Pai G."/>
            <person name="Aken S.V."/>
            <person name="Utterback T."/>
            <person name="Reidmuller S."/>
            <person name="Feldblyum T."/>
            <person name="Hsiao J."/>
            <person name="Zismann V."/>
            <person name="Iobst S."/>
            <person name="de Vazeille A.R."/>
            <person name="Buell C.R."/>
            <person name="Ying K."/>
            <person name="Li Y."/>
            <person name="Lu T."/>
            <person name="Huang Y."/>
            <person name="Zhao Q."/>
            <person name="Feng Q."/>
            <person name="Zhang L."/>
            <person name="Zhu J."/>
            <person name="Weng Q."/>
            <person name="Mu J."/>
            <person name="Lu Y."/>
            <person name="Fan D."/>
            <person name="Liu Y."/>
            <person name="Guan J."/>
            <person name="Zhang Y."/>
            <person name="Yu S."/>
            <person name="Liu X."/>
            <person name="Zhang Y."/>
            <person name="Hong G."/>
            <person name="Han B."/>
            <person name="Choisne N."/>
            <person name="Demange N."/>
            <person name="Orjeda G."/>
            <person name="Samain S."/>
            <person name="Cattolico L."/>
            <person name="Pelletier E."/>
            <person name="Couloux A."/>
            <person name="Segurens B."/>
            <person name="Wincker P."/>
            <person name="D'Hont A."/>
            <person name="Scarpelli C."/>
            <person name="Weissenbach J."/>
            <person name="Salanoubat M."/>
            <person name="Quetier F."/>
            <person name="Yu Y."/>
            <person name="Kim H.R."/>
            <person name="Rambo T."/>
            <person name="Currie J."/>
            <person name="Collura K."/>
            <person name="Luo M."/>
            <person name="Yang T."/>
            <person name="Ammiraju J.S.S."/>
            <person name="Engler F."/>
            <person name="Soderlund C."/>
            <person name="Wing R.A."/>
            <person name="Palmer L.E."/>
            <person name="de la Bastide M."/>
            <person name="Spiegel L."/>
            <person name="Nascimento L."/>
            <person name="Zutavern T."/>
            <person name="O'Shaughnessy A."/>
            <person name="Dike S."/>
            <person name="Dedhia N."/>
            <person name="Preston R."/>
            <person name="Balija V."/>
            <person name="McCombie W.R."/>
            <person name="Chow T."/>
            <person name="Chen H."/>
            <person name="Chung M."/>
            <person name="Chen C."/>
            <person name="Shaw J."/>
            <person name="Wu H."/>
            <person name="Hsiao K."/>
            <person name="Chao Y."/>
            <person name="Chu M."/>
            <person name="Cheng C."/>
            <person name="Hour A."/>
            <person name="Lee P."/>
            <person name="Lin S."/>
            <person name="Lin Y."/>
            <person name="Liou J."/>
            <person name="Liu S."/>
            <person name="Hsing Y."/>
            <person name="Raghuvanshi S."/>
            <person name="Mohanty A."/>
            <person name="Bharti A.K."/>
            <person name="Gaur A."/>
            <person name="Gupta V."/>
            <person name="Kumar D."/>
            <person name="Ravi V."/>
            <person name="Vij S."/>
            <person name="Kapur A."/>
            <person name="Khurana P."/>
            <person name="Khurana P."/>
            <person name="Khurana J.P."/>
            <person name="Tyagi A.K."/>
            <person name="Gaikwad K."/>
            <person name="Singh A."/>
            <person name="Dalal V."/>
            <person name="Srivastava S."/>
            <person name="Dixit A."/>
            <person name="Pal A.K."/>
            <person name="Ghazi I.A."/>
            <person name="Yadav M."/>
            <person name="Pandit A."/>
            <person name="Bhargava A."/>
            <person name="Sureshbabu K."/>
            <person name="Batra K."/>
            <person name="Sharma T.R."/>
            <person name="Mohapatra T."/>
            <person name="Singh N.K."/>
            <person name="Messing J."/>
            <person name="Nelson A.B."/>
            <person name="Fuks G."/>
            <person name="Kavchok S."/>
            <person name="Keizer G."/>
            <person name="Linton E."/>
            <person name="Llaca V."/>
            <person name="Song R."/>
            <person name="Tanyolac B."/>
            <person name="Young S."/>
            <person name="Ho-Il K."/>
            <person name="Hahn J.H."/>
            <person name="Sangsakoo G."/>
            <person name="Vanavichit A."/>
            <person name="de Mattos Luiz.A.T."/>
            <person name="Zimmer P.D."/>
            <person name="Malone G."/>
            <person name="Dellagostin O."/>
            <person name="de Oliveira A.C."/>
            <person name="Bevan M."/>
            <person name="Bancroft I."/>
            <person name="Minx P."/>
            <person name="Cordum H."/>
            <person name="Wilson R."/>
            <person name="Cheng Z."/>
            <person name="Jin W."/>
            <person name="Jiang J."/>
            <person name="Leong S.A."/>
            <person name="Iwama H."/>
            <person name="Gojobori T."/>
            <person name="Itoh T."/>
            <person name="Niimura Y."/>
            <person name="Fujii Y."/>
            <person name="Habara T."/>
            <person name="Sakai H."/>
            <person name="Sato Y."/>
            <person name="Wilson G."/>
            <person name="Kumar K."/>
            <person name="McCouch S."/>
            <person name="Juretic N."/>
            <person name="Hoen D."/>
            <person name="Wright S."/>
            <person name="Bruskiewich R."/>
            <person name="Bureau T."/>
            <person name="Miyao A."/>
            <person name="Hirochika H."/>
            <person name="Nishikawa T."/>
            <person name="Kadowaki K."/>
            <person name="Sugiura M."/>
            <person name="Burr B."/>
            <person name="Sasaki T."/>
        </authorList>
    </citation>
    <scope>NUCLEOTIDE SEQUENCE [LARGE SCALE GENOMIC DNA]</scope>
    <source>
        <strain evidence="3">cv. Nipponbare</strain>
    </source>
</reference>
<reference evidence="2 3" key="3">
    <citation type="journal article" date="2013" name="Rice">
        <title>Improvement of the Oryza sativa Nipponbare reference genome using next generation sequence and optical map data.</title>
        <authorList>
            <person name="Kawahara Y."/>
            <person name="de la Bastide M."/>
            <person name="Hamilton J.P."/>
            <person name="Kanamori H."/>
            <person name="McCombie W.R."/>
            <person name="Ouyang S."/>
            <person name="Schwartz D.C."/>
            <person name="Tanaka T."/>
            <person name="Wu J."/>
            <person name="Zhou S."/>
            <person name="Childs K.L."/>
            <person name="Davidson R.M."/>
            <person name="Lin H."/>
            <person name="Quesada-Ocampo L."/>
            <person name="Vaillancourt B."/>
            <person name="Sakai H."/>
            <person name="Lee S.S."/>
            <person name="Kim J."/>
            <person name="Numa H."/>
            <person name="Itoh T."/>
            <person name="Buell C.R."/>
            <person name="Matsumoto T."/>
        </authorList>
    </citation>
    <scope>NUCLEOTIDE SEQUENCE [LARGE SCALE GENOMIC DNA]</scope>
    <source>
        <strain evidence="3">cv. Nipponbare</strain>
    </source>
</reference>
<keyword evidence="3" id="KW-1185">Reference proteome</keyword>
<dbReference type="Proteomes" id="UP000059680">
    <property type="component" value="Chromosome 1"/>
</dbReference>
<feature type="region of interest" description="Disordered" evidence="1">
    <location>
        <begin position="31"/>
        <end position="121"/>
    </location>
</feature>
<proteinExistence type="predicted"/>
<organism evidence="2 3">
    <name type="scientific">Oryza sativa subsp. japonica</name>
    <name type="common">Rice</name>
    <dbReference type="NCBI Taxonomy" id="39947"/>
    <lineage>
        <taxon>Eukaryota</taxon>
        <taxon>Viridiplantae</taxon>
        <taxon>Streptophyta</taxon>
        <taxon>Embryophyta</taxon>
        <taxon>Tracheophyta</taxon>
        <taxon>Spermatophyta</taxon>
        <taxon>Magnoliopsida</taxon>
        <taxon>Liliopsida</taxon>
        <taxon>Poales</taxon>
        <taxon>Poaceae</taxon>
        <taxon>BOP clade</taxon>
        <taxon>Oryzoideae</taxon>
        <taxon>Oryzeae</taxon>
        <taxon>Oryzinae</taxon>
        <taxon>Oryza</taxon>
        <taxon>Oryza sativa</taxon>
    </lineage>
</organism>